<name>A0A4Z1D4A1_9ACTN</name>
<keyword evidence="3" id="KW-0808">Transferase</keyword>
<reference evidence="3 4" key="1">
    <citation type="submission" date="2019-04" db="EMBL/GenBank/DDBJ databases">
        <title>Streptomyces sp. nov. Bv016 isolated from bark of Buahinia variegata.</title>
        <authorList>
            <person name="Kanchanasin P."/>
            <person name="Tanasupawat S."/>
            <person name="Yuki M."/>
            <person name="Kudo T."/>
        </authorList>
    </citation>
    <scope>NUCLEOTIDE SEQUENCE [LARGE SCALE GENOMIC DNA]</scope>
    <source>
        <strain evidence="3 4">Bv016</strain>
    </source>
</reference>
<dbReference type="Proteomes" id="UP000298159">
    <property type="component" value="Unassembled WGS sequence"/>
</dbReference>
<gene>
    <name evidence="3" type="ORF">E5083_16240</name>
</gene>
<dbReference type="InterPro" id="IPR052520">
    <property type="entry name" value="ATL_DNA_repair"/>
</dbReference>
<dbReference type="PANTHER" id="PTHR42942">
    <property type="entry name" value="6-O-METHYLGUANINE DNA METHYLTRANSFERASE"/>
    <property type="match status" value="1"/>
</dbReference>
<dbReference type="EMBL" id="SRRT01000004">
    <property type="protein sequence ID" value="TGN76727.1"/>
    <property type="molecule type" value="Genomic_DNA"/>
</dbReference>
<dbReference type="Pfam" id="PF01035">
    <property type="entry name" value="DNA_binding_1"/>
    <property type="match status" value="1"/>
</dbReference>
<dbReference type="GeneID" id="95449153"/>
<dbReference type="Gene3D" id="1.10.10.10">
    <property type="entry name" value="Winged helix-like DNA-binding domain superfamily/Winged helix DNA-binding domain"/>
    <property type="match status" value="1"/>
</dbReference>
<keyword evidence="3" id="KW-0489">Methyltransferase</keyword>
<dbReference type="InterPro" id="IPR014048">
    <property type="entry name" value="MethylDNA_cys_MeTrfase_DNA-bd"/>
</dbReference>
<dbReference type="SUPFAM" id="SSF46767">
    <property type="entry name" value="Methylated DNA-protein cysteine methyltransferase, C-terminal domain"/>
    <property type="match status" value="1"/>
</dbReference>
<evidence type="ECO:0000313" key="3">
    <source>
        <dbReference type="EMBL" id="TGN76727.1"/>
    </source>
</evidence>
<dbReference type="PANTHER" id="PTHR42942:SF1">
    <property type="entry name" value="ALKYLTRANSFERASE-LIKE PROTEIN 1"/>
    <property type="match status" value="1"/>
</dbReference>
<comment type="caution">
    <text evidence="3">The sequence shown here is derived from an EMBL/GenBank/DDBJ whole genome shotgun (WGS) entry which is preliminary data.</text>
</comment>
<dbReference type="GO" id="GO:0006281">
    <property type="term" value="P:DNA repair"/>
    <property type="evidence" value="ECO:0007669"/>
    <property type="project" value="InterPro"/>
</dbReference>
<evidence type="ECO:0000256" key="1">
    <source>
        <dbReference type="ARBA" id="ARBA00022763"/>
    </source>
</evidence>
<dbReference type="RefSeq" id="WP_135786406.1">
    <property type="nucleotide sequence ID" value="NZ_SRRT01000004.1"/>
</dbReference>
<sequence length="94" mass="10070">MNTVDAVREVVATIPRGRVVSYGDIGKRIGVGPRQVGRVMGLLGDGVPWWRVVRADGTPATCHEGRAPGLLRGEGVPMAGARVDMGRGRHRWAD</sequence>
<keyword evidence="4" id="KW-1185">Reference proteome</keyword>
<dbReference type="AlphaFoldDB" id="A0A4Z1D4A1"/>
<keyword evidence="1" id="KW-0227">DNA damage</keyword>
<dbReference type="GO" id="GO:0032259">
    <property type="term" value="P:methylation"/>
    <property type="evidence" value="ECO:0007669"/>
    <property type="project" value="UniProtKB-KW"/>
</dbReference>
<organism evidence="3 4">
    <name type="scientific">Streptomyces bauhiniae</name>
    <dbReference type="NCBI Taxonomy" id="2340725"/>
    <lineage>
        <taxon>Bacteria</taxon>
        <taxon>Bacillati</taxon>
        <taxon>Actinomycetota</taxon>
        <taxon>Actinomycetes</taxon>
        <taxon>Kitasatosporales</taxon>
        <taxon>Streptomycetaceae</taxon>
        <taxon>Streptomyces</taxon>
    </lineage>
</organism>
<dbReference type="GO" id="GO:0008168">
    <property type="term" value="F:methyltransferase activity"/>
    <property type="evidence" value="ECO:0007669"/>
    <property type="project" value="UniProtKB-KW"/>
</dbReference>
<dbReference type="InterPro" id="IPR036217">
    <property type="entry name" value="MethylDNA_cys_MeTrfase_DNAb"/>
</dbReference>
<accession>A0A4Z1D4A1</accession>
<feature type="domain" description="Methylated-DNA-[protein]-cysteine S-methyltransferase DNA binding" evidence="2">
    <location>
        <begin position="5"/>
        <end position="65"/>
    </location>
</feature>
<dbReference type="InterPro" id="IPR036388">
    <property type="entry name" value="WH-like_DNA-bd_sf"/>
</dbReference>
<evidence type="ECO:0000313" key="4">
    <source>
        <dbReference type="Proteomes" id="UP000298159"/>
    </source>
</evidence>
<protein>
    <submittedName>
        <fullName evidence="3">Cysteine methyltransferase</fullName>
    </submittedName>
</protein>
<proteinExistence type="predicted"/>
<dbReference type="CDD" id="cd06445">
    <property type="entry name" value="ATase"/>
    <property type="match status" value="1"/>
</dbReference>
<evidence type="ECO:0000259" key="2">
    <source>
        <dbReference type="Pfam" id="PF01035"/>
    </source>
</evidence>